<accession>A0A9P8Q6A5</accession>
<proteinExistence type="predicted"/>
<dbReference type="EMBL" id="JAEUBG010002245">
    <property type="protein sequence ID" value="KAH3684953.1"/>
    <property type="molecule type" value="Genomic_DNA"/>
</dbReference>
<reference evidence="2" key="2">
    <citation type="submission" date="2021-01" db="EMBL/GenBank/DDBJ databases">
        <authorList>
            <person name="Schikora-Tamarit M.A."/>
        </authorList>
    </citation>
    <scope>NUCLEOTIDE SEQUENCE</scope>
    <source>
        <strain evidence="2">CBS2887</strain>
    </source>
</reference>
<keyword evidence="3" id="KW-1185">Reference proteome</keyword>
<reference evidence="2" key="1">
    <citation type="journal article" date="2021" name="Open Biol.">
        <title>Shared evolutionary footprints suggest mitochondrial oxidative damage underlies multiple complex I losses in fungi.</title>
        <authorList>
            <person name="Schikora-Tamarit M.A."/>
            <person name="Marcet-Houben M."/>
            <person name="Nosek J."/>
            <person name="Gabaldon T."/>
        </authorList>
    </citation>
    <scope>NUCLEOTIDE SEQUENCE</scope>
    <source>
        <strain evidence="2">CBS2887</strain>
    </source>
</reference>
<gene>
    <name evidence="2" type="ORF">WICPIJ_004064</name>
</gene>
<sequence length="347" mass="38533">MAKKQKKSSSTQEPPSLQNLIENSRKYLPNNSNKSPSHYFRPSSADSNTKAGILQRPTDTNPFDILNRSASMSPPSSAGTDYSNNDLSKNKKRKPRKKKNKRSTDLALSGNSVNTTRRDTDEDVEMEVYNSDIDDTDSEMSVDMAPTATTFDSTEDSDTRSWNEVCVRRKQNRWEPKMARSATRVEFKTPKHLIHSPPCSSPLRFNVYSLSADKASSSSQRVQSKADGEADVLESFAKLGISGAAGGSFPHEGQSSNKLGEAPITSSQVQQESQALENEDPEDCSQIARLIAATCFSERLPPVPDNLDEVLVEKSQTWEDLNPEGDVWAALEADLMSREGNWENYER</sequence>
<feature type="non-terminal residue" evidence="2">
    <location>
        <position position="347"/>
    </location>
</feature>
<feature type="compositionally biased region" description="Polar residues" evidence="1">
    <location>
        <begin position="8"/>
        <end position="22"/>
    </location>
</feature>
<organism evidence="2 3">
    <name type="scientific">Wickerhamomyces pijperi</name>
    <name type="common">Yeast</name>
    <name type="synonym">Pichia pijperi</name>
    <dbReference type="NCBI Taxonomy" id="599730"/>
    <lineage>
        <taxon>Eukaryota</taxon>
        <taxon>Fungi</taxon>
        <taxon>Dikarya</taxon>
        <taxon>Ascomycota</taxon>
        <taxon>Saccharomycotina</taxon>
        <taxon>Saccharomycetes</taxon>
        <taxon>Phaffomycetales</taxon>
        <taxon>Wickerhamomycetaceae</taxon>
        <taxon>Wickerhamomyces</taxon>
    </lineage>
</organism>
<comment type="caution">
    <text evidence="2">The sequence shown here is derived from an EMBL/GenBank/DDBJ whole genome shotgun (WGS) entry which is preliminary data.</text>
</comment>
<feature type="region of interest" description="Disordered" evidence="1">
    <location>
        <begin position="244"/>
        <end position="282"/>
    </location>
</feature>
<evidence type="ECO:0000313" key="2">
    <source>
        <dbReference type="EMBL" id="KAH3684953.1"/>
    </source>
</evidence>
<evidence type="ECO:0000313" key="3">
    <source>
        <dbReference type="Proteomes" id="UP000774326"/>
    </source>
</evidence>
<feature type="compositionally biased region" description="Polar residues" evidence="1">
    <location>
        <begin position="68"/>
        <end position="87"/>
    </location>
</feature>
<dbReference type="Proteomes" id="UP000774326">
    <property type="component" value="Unassembled WGS sequence"/>
</dbReference>
<protein>
    <submittedName>
        <fullName evidence="2">Uncharacterized protein</fullName>
    </submittedName>
</protein>
<name>A0A9P8Q6A5_WICPI</name>
<feature type="compositionally biased region" description="Basic residues" evidence="1">
    <location>
        <begin position="90"/>
        <end position="101"/>
    </location>
</feature>
<evidence type="ECO:0000256" key="1">
    <source>
        <dbReference type="SAM" id="MobiDB-lite"/>
    </source>
</evidence>
<dbReference type="AlphaFoldDB" id="A0A9P8Q6A5"/>
<feature type="compositionally biased region" description="Acidic residues" evidence="1">
    <location>
        <begin position="121"/>
        <end position="140"/>
    </location>
</feature>
<feature type="compositionally biased region" description="Polar residues" evidence="1">
    <location>
        <begin position="253"/>
        <end position="276"/>
    </location>
</feature>
<feature type="region of interest" description="Disordered" evidence="1">
    <location>
        <begin position="1"/>
        <end position="142"/>
    </location>
</feature>